<reference evidence="4 5" key="1">
    <citation type="journal article" date="2016" name="Nat. Commun.">
        <title>Thousands of microbial genomes shed light on interconnected biogeochemical processes in an aquifer system.</title>
        <authorList>
            <person name="Anantharaman K."/>
            <person name="Brown C.T."/>
            <person name="Hug L.A."/>
            <person name="Sharon I."/>
            <person name="Castelle C.J."/>
            <person name="Probst A.J."/>
            <person name="Thomas B.C."/>
            <person name="Singh A."/>
            <person name="Wilkins M.J."/>
            <person name="Karaoz U."/>
            <person name="Brodie E.L."/>
            <person name="Williams K.H."/>
            <person name="Hubbard S.S."/>
            <person name="Banfield J.F."/>
        </authorList>
    </citation>
    <scope>NUCLEOTIDE SEQUENCE [LARGE SCALE GENOMIC DNA]</scope>
</reference>
<evidence type="ECO:0000313" key="5">
    <source>
        <dbReference type="Proteomes" id="UP000177126"/>
    </source>
</evidence>
<dbReference type="InterPro" id="IPR050595">
    <property type="entry name" value="Bact_response_regulator"/>
</dbReference>
<dbReference type="Gene3D" id="3.40.50.2300">
    <property type="match status" value="1"/>
</dbReference>
<evidence type="ECO:0000313" key="4">
    <source>
        <dbReference type="EMBL" id="OGZ41634.1"/>
    </source>
</evidence>
<keyword evidence="1 2" id="KW-0597">Phosphoprotein</keyword>
<dbReference type="InterPro" id="IPR001789">
    <property type="entry name" value="Sig_transdc_resp-reg_receiver"/>
</dbReference>
<dbReference type="EMBL" id="MHNF01000010">
    <property type="protein sequence ID" value="OGZ41634.1"/>
    <property type="molecule type" value="Genomic_DNA"/>
</dbReference>
<protein>
    <recommendedName>
        <fullName evidence="3">Response regulatory domain-containing protein</fullName>
    </recommendedName>
</protein>
<dbReference type="PANTHER" id="PTHR44591">
    <property type="entry name" value="STRESS RESPONSE REGULATOR PROTEIN 1"/>
    <property type="match status" value="1"/>
</dbReference>
<dbReference type="CDD" id="cd17546">
    <property type="entry name" value="REC_hyHK_CKI1_RcsC-like"/>
    <property type="match status" value="1"/>
</dbReference>
<sequence length="131" mass="15069">MKFLLVDDEEVNRALVLMILQRMFSDAEFVQAETGKDALGILNEWPAEELLPDIIISDYQMPELDGLELLRAIRESPALEQLRFIMLSGMQNHPKLIEEVVFSGGRFLQKPFRVDELQQLVLEVLARADKK</sequence>
<dbReference type="SMART" id="SM00448">
    <property type="entry name" value="REC"/>
    <property type="match status" value="1"/>
</dbReference>
<feature type="domain" description="Response regulatory" evidence="3">
    <location>
        <begin position="2"/>
        <end position="125"/>
    </location>
</feature>
<organism evidence="4 5">
    <name type="scientific">Candidatus Portnoybacteria bacterium RIFCSPLOWO2_02_FULL_39_11</name>
    <dbReference type="NCBI Taxonomy" id="1802001"/>
    <lineage>
        <taxon>Bacteria</taxon>
        <taxon>Candidatus Portnoyibacteriota</taxon>
    </lineage>
</organism>
<dbReference type="InterPro" id="IPR011006">
    <property type="entry name" value="CheY-like_superfamily"/>
</dbReference>
<feature type="modified residue" description="4-aspartylphosphate" evidence="2">
    <location>
        <position position="58"/>
    </location>
</feature>
<comment type="caution">
    <text evidence="4">The sequence shown here is derived from an EMBL/GenBank/DDBJ whole genome shotgun (WGS) entry which is preliminary data.</text>
</comment>
<proteinExistence type="predicted"/>
<dbReference type="Pfam" id="PF00072">
    <property type="entry name" value="Response_reg"/>
    <property type="match status" value="1"/>
</dbReference>
<dbReference type="PROSITE" id="PS50110">
    <property type="entry name" value="RESPONSE_REGULATORY"/>
    <property type="match status" value="1"/>
</dbReference>
<accession>A0A1G2FU49</accession>
<evidence type="ECO:0000256" key="2">
    <source>
        <dbReference type="PROSITE-ProRule" id="PRU00169"/>
    </source>
</evidence>
<dbReference type="GO" id="GO:0000160">
    <property type="term" value="P:phosphorelay signal transduction system"/>
    <property type="evidence" value="ECO:0007669"/>
    <property type="project" value="InterPro"/>
</dbReference>
<dbReference type="AlphaFoldDB" id="A0A1G2FU49"/>
<dbReference type="SUPFAM" id="SSF52172">
    <property type="entry name" value="CheY-like"/>
    <property type="match status" value="1"/>
</dbReference>
<dbReference type="Proteomes" id="UP000177126">
    <property type="component" value="Unassembled WGS sequence"/>
</dbReference>
<name>A0A1G2FU49_9BACT</name>
<evidence type="ECO:0000256" key="1">
    <source>
        <dbReference type="ARBA" id="ARBA00022553"/>
    </source>
</evidence>
<evidence type="ECO:0000259" key="3">
    <source>
        <dbReference type="PROSITE" id="PS50110"/>
    </source>
</evidence>
<gene>
    <name evidence="4" type="ORF">A3B04_03415</name>
</gene>
<dbReference type="PANTHER" id="PTHR44591:SF3">
    <property type="entry name" value="RESPONSE REGULATORY DOMAIN-CONTAINING PROTEIN"/>
    <property type="match status" value="1"/>
</dbReference>